<dbReference type="Pfam" id="PF06197">
    <property type="entry name" value="DUF998"/>
    <property type="match status" value="1"/>
</dbReference>
<organism evidence="2 3">
    <name type="scientific">Jiangella mangrovi</name>
    <dbReference type="NCBI Taxonomy" id="1524084"/>
    <lineage>
        <taxon>Bacteria</taxon>
        <taxon>Bacillati</taxon>
        <taxon>Actinomycetota</taxon>
        <taxon>Actinomycetes</taxon>
        <taxon>Jiangellales</taxon>
        <taxon>Jiangellaceae</taxon>
        <taxon>Jiangella</taxon>
    </lineage>
</organism>
<keyword evidence="1" id="KW-1133">Transmembrane helix</keyword>
<keyword evidence="3" id="KW-1185">Reference proteome</keyword>
<evidence type="ECO:0000313" key="3">
    <source>
        <dbReference type="Proteomes" id="UP000542813"/>
    </source>
</evidence>
<feature type="transmembrane region" description="Helical" evidence="1">
    <location>
        <begin position="192"/>
        <end position="212"/>
    </location>
</feature>
<proteinExistence type="predicted"/>
<comment type="caution">
    <text evidence="2">The sequence shown here is derived from an EMBL/GenBank/DDBJ whole genome shotgun (WGS) entry which is preliminary data.</text>
</comment>
<accession>A0A7W9LNH0</accession>
<dbReference type="EMBL" id="JACHMM010000001">
    <property type="protein sequence ID" value="MBB5790244.1"/>
    <property type="molecule type" value="Genomic_DNA"/>
</dbReference>
<dbReference type="RefSeq" id="WP_184826166.1">
    <property type="nucleotide sequence ID" value="NZ_JACHMM010000001.1"/>
</dbReference>
<protein>
    <submittedName>
        <fullName evidence="2">Uncharacterized membrane protein HdeD (DUF308 family)</fullName>
    </submittedName>
</protein>
<keyword evidence="1" id="KW-0812">Transmembrane</keyword>
<feature type="transmembrane region" description="Helical" evidence="1">
    <location>
        <begin position="22"/>
        <end position="43"/>
    </location>
</feature>
<evidence type="ECO:0000313" key="2">
    <source>
        <dbReference type="EMBL" id="MBB5790244.1"/>
    </source>
</evidence>
<evidence type="ECO:0000256" key="1">
    <source>
        <dbReference type="SAM" id="Phobius"/>
    </source>
</evidence>
<dbReference type="InterPro" id="IPR009339">
    <property type="entry name" value="DUF998"/>
</dbReference>
<dbReference type="AlphaFoldDB" id="A0A7W9LNH0"/>
<dbReference type="Proteomes" id="UP000542813">
    <property type="component" value="Unassembled WGS sequence"/>
</dbReference>
<reference evidence="2 3" key="1">
    <citation type="submission" date="2020-08" db="EMBL/GenBank/DDBJ databases">
        <title>Sequencing the genomes of 1000 actinobacteria strains.</title>
        <authorList>
            <person name="Klenk H.-P."/>
        </authorList>
    </citation>
    <scope>NUCLEOTIDE SEQUENCE [LARGE SCALE GENOMIC DNA]</scope>
    <source>
        <strain evidence="2 3">DSM 102122</strain>
    </source>
</reference>
<name>A0A7W9LNH0_9ACTN</name>
<keyword evidence="1" id="KW-0472">Membrane</keyword>
<sequence>MTATTITAPATDVRTLGTTRRLLGALALSGPLWAVVSLSQVVAHDGFDLTKYPLSMLAVGPAGWIQITNFIVAGLLVIAGAAGLRRALPSRWVPRLTAVYGAGYVLAGVFVMDPGGGWPVGFDETPDTLSWHAVAHLLAGTVAFIALTAAHLVLARHFSRRGEKGWAWVARVGAVGVIVGDAASMAQLGSEIMAGGVMLSMLLLSLIAAKLLRQRME</sequence>
<feature type="transmembrane region" description="Helical" evidence="1">
    <location>
        <begin position="166"/>
        <end position="186"/>
    </location>
</feature>
<feature type="transmembrane region" description="Helical" evidence="1">
    <location>
        <begin position="96"/>
        <end position="113"/>
    </location>
</feature>
<feature type="transmembrane region" description="Helical" evidence="1">
    <location>
        <begin position="63"/>
        <end position="84"/>
    </location>
</feature>
<feature type="transmembrane region" description="Helical" evidence="1">
    <location>
        <begin position="133"/>
        <end position="154"/>
    </location>
</feature>
<gene>
    <name evidence="2" type="ORF">HD601_004819</name>
</gene>